<evidence type="ECO:0000256" key="6">
    <source>
        <dbReference type="ARBA" id="ARBA00023040"/>
    </source>
</evidence>
<evidence type="ECO:0000313" key="13">
    <source>
        <dbReference type="EMBL" id="RZF46520.1"/>
    </source>
</evidence>
<dbReference type="STRING" id="195883.A0A482XLV5"/>
<dbReference type="FunCoup" id="A0A482XLV5">
    <property type="interactions" value="60"/>
</dbReference>
<evidence type="ECO:0000256" key="3">
    <source>
        <dbReference type="ARBA" id="ARBA00022475"/>
    </source>
</evidence>
<organism evidence="13 14">
    <name type="scientific">Laodelphax striatellus</name>
    <name type="common">Small brown planthopper</name>
    <name type="synonym">Delphax striatella</name>
    <dbReference type="NCBI Taxonomy" id="195883"/>
    <lineage>
        <taxon>Eukaryota</taxon>
        <taxon>Metazoa</taxon>
        <taxon>Ecdysozoa</taxon>
        <taxon>Arthropoda</taxon>
        <taxon>Hexapoda</taxon>
        <taxon>Insecta</taxon>
        <taxon>Pterygota</taxon>
        <taxon>Neoptera</taxon>
        <taxon>Paraneoptera</taxon>
        <taxon>Hemiptera</taxon>
        <taxon>Auchenorrhyncha</taxon>
        <taxon>Fulgoroidea</taxon>
        <taxon>Delphacidae</taxon>
        <taxon>Criomorphinae</taxon>
        <taxon>Laodelphax</taxon>
    </lineage>
</organism>
<evidence type="ECO:0000256" key="9">
    <source>
        <dbReference type="ARBA" id="ARBA00023224"/>
    </source>
</evidence>
<dbReference type="SMART" id="SM01381">
    <property type="entry name" value="7TM_GPCR_Srsx"/>
    <property type="match status" value="1"/>
</dbReference>
<feature type="transmembrane region" description="Helical" evidence="11">
    <location>
        <begin position="290"/>
        <end position="311"/>
    </location>
</feature>
<dbReference type="GO" id="GO:0004930">
    <property type="term" value="F:G protein-coupled receptor activity"/>
    <property type="evidence" value="ECO:0007669"/>
    <property type="project" value="UniProtKB-KW"/>
</dbReference>
<dbReference type="PANTHER" id="PTHR24228">
    <property type="entry name" value="B2 BRADYKININ RECEPTOR/ANGIOTENSIN II RECEPTOR"/>
    <property type="match status" value="1"/>
</dbReference>
<feature type="domain" description="G-protein coupled receptors family 1 profile" evidence="12">
    <location>
        <begin position="74"/>
        <end position="337"/>
    </location>
</feature>
<dbReference type="Pfam" id="PF00001">
    <property type="entry name" value="7tm_1"/>
    <property type="match status" value="1"/>
</dbReference>
<evidence type="ECO:0000256" key="2">
    <source>
        <dbReference type="ARBA" id="ARBA00010663"/>
    </source>
</evidence>
<dbReference type="InParanoid" id="A0A482XLV5"/>
<dbReference type="EMBL" id="QKKF02006119">
    <property type="protein sequence ID" value="RZF46520.1"/>
    <property type="molecule type" value="Genomic_DNA"/>
</dbReference>
<keyword evidence="7 11" id="KW-0472">Membrane</keyword>
<dbReference type="Gene3D" id="1.20.1070.10">
    <property type="entry name" value="Rhodopsin 7-helix transmembrane proteins"/>
    <property type="match status" value="1"/>
</dbReference>
<dbReference type="InterPro" id="IPR000276">
    <property type="entry name" value="GPCR_Rhodpsn"/>
</dbReference>
<feature type="transmembrane region" description="Helical" evidence="11">
    <location>
        <begin position="173"/>
        <end position="194"/>
    </location>
</feature>
<evidence type="ECO:0000256" key="11">
    <source>
        <dbReference type="SAM" id="Phobius"/>
    </source>
</evidence>
<name>A0A482XLV5_LAOST</name>
<dbReference type="SUPFAM" id="SSF81321">
    <property type="entry name" value="Family A G protein-coupled receptor-like"/>
    <property type="match status" value="1"/>
</dbReference>
<keyword evidence="4 10" id="KW-0812">Transmembrane</keyword>
<feature type="transmembrane region" description="Helical" evidence="11">
    <location>
        <begin position="223"/>
        <end position="247"/>
    </location>
</feature>
<feature type="transmembrane region" description="Helical" evidence="11">
    <location>
        <begin position="90"/>
        <end position="115"/>
    </location>
</feature>
<dbReference type="PANTHER" id="PTHR24228:SF63">
    <property type="entry name" value="G-PROTEIN COUPLED RECEPTOR MOODY"/>
    <property type="match status" value="1"/>
</dbReference>
<keyword evidence="5 11" id="KW-1133">Transmembrane helix</keyword>
<dbReference type="InterPro" id="IPR017452">
    <property type="entry name" value="GPCR_Rhodpsn_7TM"/>
</dbReference>
<sequence>MMEIRLAEPYRLEEPNFFTSYSPSNYLAPLNEASSPFGDAPTTKSKSYISQLHPGIGPLAGAVTLTIMAVGIFGNLLTVIALLRCPRVRNVAAAFIISLCIADFIFCLTVLPPSAISFINGSWYPGETLCTIMPFVRYGNVGFSLLSIAMITINRYIMIAHHSVYASIYRPKYIVMMLVFCWLLSFGMQIPTALQKWGLYAYDEYVGTCSIMEDKDKKSSKKALFIIGFVCPCLVIVCCYARIFWVVHSSEKRMRKHATRKPPIIDHGTRIKEKREAKAKRNEWRITKMVLAIFLSFVICYLPITMVKIFISNSYPTLHLIAYILLYLSACINPIIYVIMNKQYRQAYQTVMMCRRPGFLSGIPGQGSSYGDKSRDENKTMVSHVSIAMTPIRLSDLQQQGNDYI</sequence>
<dbReference type="OrthoDB" id="10044919at2759"/>
<feature type="transmembrane region" description="Helical" evidence="11">
    <location>
        <begin position="135"/>
        <end position="153"/>
    </location>
</feature>
<evidence type="ECO:0000256" key="1">
    <source>
        <dbReference type="ARBA" id="ARBA00004651"/>
    </source>
</evidence>
<dbReference type="CDD" id="cd15210">
    <property type="entry name" value="7tmA_GPR84-like"/>
    <property type="match status" value="1"/>
</dbReference>
<protein>
    <recommendedName>
        <fullName evidence="12">G-protein coupled receptors family 1 profile domain-containing protein</fullName>
    </recommendedName>
</protein>
<evidence type="ECO:0000256" key="10">
    <source>
        <dbReference type="RuleBase" id="RU000688"/>
    </source>
</evidence>
<evidence type="ECO:0000256" key="8">
    <source>
        <dbReference type="ARBA" id="ARBA00023170"/>
    </source>
</evidence>
<feature type="transmembrane region" description="Helical" evidence="11">
    <location>
        <begin position="59"/>
        <end position="83"/>
    </location>
</feature>
<proteinExistence type="inferred from homology"/>
<keyword evidence="8 10" id="KW-0675">Receptor</keyword>
<dbReference type="PROSITE" id="PS50262">
    <property type="entry name" value="G_PROTEIN_RECEP_F1_2"/>
    <property type="match status" value="1"/>
</dbReference>
<gene>
    <name evidence="13" type="ORF">LSTR_LSTR009302</name>
</gene>
<dbReference type="AlphaFoldDB" id="A0A482XLV5"/>
<keyword evidence="6 10" id="KW-0297">G-protein coupled receptor</keyword>
<dbReference type="PRINTS" id="PR00237">
    <property type="entry name" value="GPCRRHODOPSN"/>
</dbReference>
<keyword evidence="9 10" id="KW-0807">Transducer</keyword>
<accession>A0A482XLV5</accession>
<evidence type="ECO:0000256" key="4">
    <source>
        <dbReference type="ARBA" id="ARBA00022692"/>
    </source>
</evidence>
<comment type="caution">
    <text evidence="13">The sequence shown here is derived from an EMBL/GenBank/DDBJ whole genome shotgun (WGS) entry which is preliminary data.</text>
</comment>
<keyword evidence="14" id="KW-1185">Reference proteome</keyword>
<evidence type="ECO:0000256" key="5">
    <source>
        <dbReference type="ARBA" id="ARBA00022989"/>
    </source>
</evidence>
<dbReference type="Proteomes" id="UP000291343">
    <property type="component" value="Unassembled WGS sequence"/>
</dbReference>
<feature type="transmembrane region" description="Helical" evidence="11">
    <location>
        <begin position="317"/>
        <end position="339"/>
    </location>
</feature>
<comment type="similarity">
    <text evidence="2 10">Belongs to the G-protein coupled receptor 1 family.</text>
</comment>
<comment type="subcellular location">
    <subcellularLocation>
        <location evidence="1">Cell membrane</location>
        <topology evidence="1">Multi-pass membrane protein</topology>
    </subcellularLocation>
</comment>
<evidence type="ECO:0000259" key="12">
    <source>
        <dbReference type="PROSITE" id="PS50262"/>
    </source>
</evidence>
<dbReference type="PROSITE" id="PS00237">
    <property type="entry name" value="G_PROTEIN_RECEP_F1_1"/>
    <property type="match status" value="1"/>
</dbReference>
<evidence type="ECO:0000256" key="7">
    <source>
        <dbReference type="ARBA" id="ARBA00023136"/>
    </source>
</evidence>
<dbReference type="GO" id="GO:0005886">
    <property type="term" value="C:plasma membrane"/>
    <property type="evidence" value="ECO:0007669"/>
    <property type="project" value="UniProtKB-SubCell"/>
</dbReference>
<evidence type="ECO:0000313" key="14">
    <source>
        <dbReference type="Proteomes" id="UP000291343"/>
    </source>
</evidence>
<reference evidence="13 14" key="1">
    <citation type="journal article" date="2017" name="Gigascience">
        <title>Genome sequence of the small brown planthopper, Laodelphax striatellus.</title>
        <authorList>
            <person name="Zhu J."/>
            <person name="Jiang F."/>
            <person name="Wang X."/>
            <person name="Yang P."/>
            <person name="Bao Y."/>
            <person name="Zhao W."/>
            <person name="Wang W."/>
            <person name="Lu H."/>
            <person name="Wang Q."/>
            <person name="Cui N."/>
            <person name="Li J."/>
            <person name="Chen X."/>
            <person name="Luo L."/>
            <person name="Yu J."/>
            <person name="Kang L."/>
            <person name="Cui F."/>
        </authorList>
    </citation>
    <scope>NUCLEOTIDE SEQUENCE [LARGE SCALE GENOMIC DNA]</scope>
    <source>
        <strain evidence="13">Lst14</strain>
    </source>
</reference>
<keyword evidence="3" id="KW-1003">Cell membrane</keyword>